<reference evidence="7 8" key="1">
    <citation type="journal article" date="2018" name="Sci. Rep.">
        <title>Comparative genomics provides insights into the lifestyle and reveals functional heterogeneity of dark septate endophytic fungi.</title>
        <authorList>
            <person name="Knapp D.G."/>
            <person name="Nemeth J.B."/>
            <person name="Barry K."/>
            <person name="Hainaut M."/>
            <person name="Henrissat B."/>
            <person name="Johnson J."/>
            <person name="Kuo A."/>
            <person name="Lim J.H.P."/>
            <person name="Lipzen A."/>
            <person name="Nolan M."/>
            <person name="Ohm R.A."/>
            <person name="Tamas L."/>
            <person name="Grigoriev I.V."/>
            <person name="Spatafora J.W."/>
            <person name="Nagy L.G."/>
            <person name="Kovacs G.M."/>
        </authorList>
    </citation>
    <scope>NUCLEOTIDE SEQUENCE [LARGE SCALE GENOMIC DNA]</scope>
    <source>
        <strain evidence="7 8">DSE2036</strain>
    </source>
</reference>
<evidence type="ECO:0000256" key="6">
    <source>
        <dbReference type="SAM" id="Phobius"/>
    </source>
</evidence>
<dbReference type="PANTHER" id="PTHR21659:SF42">
    <property type="entry name" value="UPF0057 MEMBRANE PROTEIN ZK632.10-RELATED"/>
    <property type="match status" value="1"/>
</dbReference>
<protein>
    <submittedName>
        <fullName evidence="7">Uncharacterized protein</fullName>
    </submittedName>
</protein>
<keyword evidence="4 6" id="KW-1133">Transmembrane helix</keyword>
<keyword evidence="3 6" id="KW-0812">Transmembrane</keyword>
<evidence type="ECO:0000256" key="3">
    <source>
        <dbReference type="ARBA" id="ARBA00022692"/>
    </source>
</evidence>
<feature type="transmembrane region" description="Helical" evidence="6">
    <location>
        <begin position="12"/>
        <end position="34"/>
    </location>
</feature>
<dbReference type="PANTHER" id="PTHR21659">
    <property type="entry name" value="HYDROPHOBIC PROTEIN RCI2 LOW TEMPERATURE AND SALT RESPONSIVE PROTEIN LTI6 -RELATED"/>
    <property type="match status" value="1"/>
</dbReference>
<dbReference type="AlphaFoldDB" id="A0A2V1DS69"/>
<dbReference type="OrthoDB" id="2152119at2759"/>
<dbReference type="EMBL" id="KZ805365">
    <property type="protein sequence ID" value="PVI00951.1"/>
    <property type="molecule type" value="Genomic_DNA"/>
</dbReference>
<accession>A0A2V1DS69</accession>
<keyword evidence="5 6" id="KW-0472">Membrane</keyword>
<comment type="subcellular location">
    <subcellularLocation>
        <location evidence="1">Membrane</location>
    </subcellularLocation>
</comment>
<dbReference type="InterPro" id="IPR000612">
    <property type="entry name" value="PMP3"/>
</dbReference>
<evidence type="ECO:0000256" key="2">
    <source>
        <dbReference type="ARBA" id="ARBA00009530"/>
    </source>
</evidence>
<keyword evidence="8" id="KW-1185">Reference proteome</keyword>
<feature type="non-terminal residue" evidence="7">
    <location>
        <position position="1"/>
    </location>
</feature>
<evidence type="ECO:0000256" key="1">
    <source>
        <dbReference type="ARBA" id="ARBA00004370"/>
    </source>
</evidence>
<evidence type="ECO:0000256" key="4">
    <source>
        <dbReference type="ARBA" id="ARBA00022989"/>
    </source>
</evidence>
<dbReference type="GO" id="GO:0016020">
    <property type="term" value="C:membrane"/>
    <property type="evidence" value="ECO:0007669"/>
    <property type="project" value="UniProtKB-SubCell"/>
</dbReference>
<comment type="similarity">
    <text evidence="2">Belongs to the UPF0057 (PMP3) family.</text>
</comment>
<evidence type="ECO:0000313" key="7">
    <source>
        <dbReference type="EMBL" id="PVI00951.1"/>
    </source>
</evidence>
<sequence length="77" mass="8383">LTITPAVPPIGVFLVAGCGMDLFINIVLTLLGYLPGHVHAFYVEYVYYKRKGEVKAGLIEGKRAPGIYSEKVQMGAK</sequence>
<gene>
    <name evidence="7" type="ORF">DM02DRAFT_525957</name>
</gene>
<evidence type="ECO:0000313" key="8">
    <source>
        <dbReference type="Proteomes" id="UP000244855"/>
    </source>
</evidence>
<name>A0A2V1DS69_9PLEO</name>
<evidence type="ECO:0000256" key="5">
    <source>
        <dbReference type="ARBA" id="ARBA00023136"/>
    </source>
</evidence>
<proteinExistence type="inferred from homology"/>
<organism evidence="7 8">
    <name type="scientific">Periconia macrospinosa</name>
    <dbReference type="NCBI Taxonomy" id="97972"/>
    <lineage>
        <taxon>Eukaryota</taxon>
        <taxon>Fungi</taxon>
        <taxon>Dikarya</taxon>
        <taxon>Ascomycota</taxon>
        <taxon>Pezizomycotina</taxon>
        <taxon>Dothideomycetes</taxon>
        <taxon>Pleosporomycetidae</taxon>
        <taxon>Pleosporales</taxon>
        <taxon>Massarineae</taxon>
        <taxon>Periconiaceae</taxon>
        <taxon>Periconia</taxon>
    </lineage>
</organism>
<dbReference type="Pfam" id="PF01679">
    <property type="entry name" value="Pmp3"/>
    <property type="match status" value="1"/>
</dbReference>
<dbReference type="Proteomes" id="UP000244855">
    <property type="component" value="Unassembled WGS sequence"/>
</dbReference>